<dbReference type="AlphaFoldDB" id="A0A399F614"/>
<evidence type="ECO:0000313" key="11">
    <source>
        <dbReference type="Proteomes" id="UP000265715"/>
    </source>
</evidence>
<comment type="PTM">
    <text evidence="8">Carboxylation allows a single lysine to coordinate two zinc ions.</text>
</comment>
<reference evidence="10 11" key="1">
    <citation type="submission" date="2018-08" db="EMBL/GenBank/DDBJ databases">
        <title>Meiothermus terrae DSM 26712 genome sequencing project.</title>
        <authorList>
            <person name="Da Costa M.S."/>
            <person name="Albuquerque L."/>
            <person name="Raposo P."/>
            <person name="Froufe H.J.C."/>
            <person name="Barroso C.S."/>
            <person name="Egas C."/>
        </authorList>
    </citation>
    <scope>NUCLEOTIDE SEQUENCE [LARGE SCALE GENOMIC DNA]</scope>
    <source>
        <strain evidence="10 11">DSM 26712</strain>
    </source>
</reference>
<evidence type="ECO:0000259" key="9">
    <source>
        <dbReference type="Pfam" id="PF01979"/>
    </source>
</evidence>
<evidence type="ECO:0000256" key="1">
    <source>
        <dbReference type="ARBA" id="ARBA00002368"/>
    </source>
</evidence>
<evidence type="ECO:0000313" key="10">
    <source>
        <dbReference type="EMBL" id="RIH90051.1"/>
    </source>
</evidence>
<dbReference type="InterPro" id="IPR011059">
    <property type="entry name" value="Metal-dep_hydrolase_composite"/>
</dbReference>
<comment type="catalytic activity">
    <reaction evidence="8">
        <text>(S)-allantoin + H2O = allantoate + H(+)</text>
        <dbReference type="Rhea" id="RHEA:17029"/>
        <dbReference type="ChEBI" id="CHEBI:15377"/>
        <dbReference type="ChEBI" id="CHEBI:15378"/>
        <dbReference type="ChEBI" id="CHEBI:15678"/>
        <dbReference type="ChEBI" id="CHEBI:17536"/>
        <dbReference type="EC" id="3.5.2.5"/>
    </reaction>
</comment>
<dbReference type="EMBL" id="QXDL01000016">
    <property type="protein sequence ID" value="RIH90051.1"/>
    <property type="molecule type" value="Genomic_DNA"/>
</dbReference>
<feature type="binding site" evidence="8">
    <location>
        <position position="310"/>
    </location>
    <ligand>
        <name>Zn(2+)</name>
        <dbReference type="ChEBI" id="CHEBI:29105"/>
        <label>1</label>
    </ligand>
</feature>
<dbReference type="UniPathway" id="UPA00395">
    <property type="reaction ID" value="UER00653"/>
</dbReference>
<comment type="caution">
    <text evidence="10">The sequence shown here is derived from an EMBL/GenBank/DDBJ whole genome shotgun (WGS) entry which is preliminary data.</text>
</comment>
<proteinExistence type="inferred from homology"/>
<comment type="function">
    <text evidence="8">Catalyzes the conversion of allantoin (5-ureidohydantoin) to allantoic acid by hydrolytic cleavage of the five-member hydantoin ring.</text>
</comment>
<comment type="similarity">
    <text evidence="8">Belongs to the metallo-dependent hydrolases superfamily. Allantoinase family.</text>
</comment>
<evidence type="ECO:0000256" key="3">
    <source>
        <dbReference type="ARBA" id="ARBA00011881"/>
    </source>
</evidence>
<dbReference type="GO" id="GO:0050897">
    <property type="term" value="F:cobalt ion binding"/>
    <property type="evidence" value="ECO:0007669"/>
    <property type="project" value="InterPro"/>
</dbReference>
<keyword evidence="7 8" id="KW-0862">Zinc</keyword>
<dbReference type="EC" id="3.5.2.5" evidence="8"/>
<dbReference type="NCBIfam" id="TIGR03178">
    <property type="entry name" value="allantoinase"/>
    <property type="match status" value="1"/>
</dbReference>
<keyword evidence="11" id="KW-1185">Reference proteome</keyword>
<feature type="binding site" evidence="8">
    <location>
        <position position="237"/>
    </location>
    <ligand>
        <name>Zn(2+)</name>
        <dbReference type="ChEBI" id="CHEBI:29105"/>
        <label>2</label>
    </ligand>
</feature>
<feature type="binding site" evidence="8">
    <location>
        <position position="60"/>
    </location>
    <ligand>
        <name>Zn(2+)</name>
        <dbReference type="ChEBI" id="CHEBI:29105"/>
        <label>1</label>
    </ligand>
</feature>
<dbReference type="InterPro" id="IPR047604">
    <property type="entry name" value="Allantoinase_bact"/>
</dbReference>
<dbReference type="SUPFAM" id="SSF51556">
    <property type="entry name" value="Metallo-dependent hydrolases"/>
    <property type="match status" value="1"/>
</dbReference>
<evidence type="ECO:0000256" key="8">
    <source>
        <dbReference type="HAMAP-Rule" id="MF_01645"/>
    </source>
</evidence>
<feature type="binding site" evidence="8">
    <location>
        <position position="58"/>
    </location>
    <ligand>
        <name>Zn(2+)</name>
        <dbReference type="ChEBI" id="CHEBI:29105"/>
        <label>1</label>
    </ligand>
</feature>
<dbReference type="GO" id="GO:0000256">
    <property type="term" value="P:allantoin catabolic process"/>
    <property type="evidence" value="ECO:0007669"/>
    <property type="project" value="UniProtKB-UniRule"/>
</dbReference>
<dbReference type="GO" id="GO:0006145">
    <property type="term" value="P:purine nucleobase catabolic process"/>
    <property type="evidence" value="ECO:0007669"/>
    <property type="project" value="TreeGrafter"/>
</dbReference>
<dbReference type="Gene3D" id="3.20.20.140">
    <property type="entry name" value="Metal-dependent hydrolases"/>
    <property type="match status" value="1"/>
</dbReference>
<comment type="pathway">
    <text evidence="8">Nitrogen metabolism; (S)-allantoin degradation; allantoate from (S)-allantoin: step 1/1.</text>
</comment>
<feature type="binding site" description="via carbamate group" evidence="8">
    <location>
        <position position="145"/>
    </location>
    <ligand>
        <name>Zn(2+)</name>
        <dbReference type="ChEBI" id="CHEBI:29105"/>
        <label>1</label>
    </ligand>
</feature>
<dbReference type="GO" id="GO:0004038">
    <property type="term" value="F:allantoinase activity"/>
    <property type="evidence" value="ECO:0007669"/>
    <property type="project" value="UniProtKB-UniRule"/>
</dbReference>
<organism evidence="10 11">
    <name type="scientific">Calidithermus terrae</name>
    <dbReference type="NCBI Taxonomy" id="1408545"/>
    <lineage>
        <taxon>Bacteria</taxon>
        <taxon>Thermotogati</taxon>
        <taxon>Deinococcota</taxon>
        <taxon>Deinococci</taxon>
        <taxon>Thermales</taxon>
        <taxon>Thermaceae</taxon>
        <taxon>Calidithermus</taxon>
    </lineage>
</organism>
<dbReference type="PROSITE" id="PS00482">
    <property type="entry name" value="DIHYDROOROTASE_1"/>
    <property type="match status" value="1"/>
</dbReference>
<dbReference type="OrthoDB" id="9765462at2"/>
<feature type="modified residue" description="N6-carboxylysine" evidence="8">
    <location>
        <position position="145"/>
    </location>
</feature>
<keyword evidence="6 8" id="KW-0378">Hydrolase</keyword>
<dbReference type="InterPro" id="IPR032466">
    <property type="entry name" value="Metal_Hydrolase"/>
</dbReference>
<dbReference type="GO" id="GO:0005737">
    <property type="term" value="C:cytoplasm"/>
    <property type="evidence" value="ECO:0007669"/>
    <property type="project" value="TreeGrafter"/>
</dbReference>
<dbReference type="InterPro" id="IPR050138">
    <property type="entry name" value="DHOase/Allantoinase_Hydrolase"/>
</dbReference>
<dbReference type="PANTHER" id="PTHR43668">
    <property type="entry name" value="ALLANTOINASE"/>
    <property type="match status" value="1"/>
</dbReference>
<dbReference type="Pfam" id="PF01979">
    <property type="entry name" value="Amidohydro_1"/>
    <property type="match status" value="1"/>
</dbReference>
<dbReference type="PANTHER" id="PTHR43668:SF4">
    <property type="entry name" value="ALLANTOINASE"/>
    <property type="match status" value="1"/>
</dbReference>
<comment type="cofactor">
    <cofactor evidence="8">
        <name>Zn(2+)</name>
        <dbReference type="ChEBI" id="CHEBI:29105"/>
    </cofactor>
    <text evidence="8">Binds 2 Zn(2+) ions per subunit.</text>
</comment>
<comment type="similarity">
    <text evidence="2">Belongs to the metallo-dependent hydrolases superfamily. DHOase family. Class I DHOase subfamily.</text>
</comment>
<dbReference type="InterPro" id="IPR006680">
    <property type="entry name" value="Amidohydro-rel"/>
</dbReference>
<evidence type="ECO:0000256" key="2">
    <source>
        <dbReference type="ARBA" id="ARBA00010286"/>
    </source>
</evidence>
<accession>A0A399F614</accession>
<dbReference type="RefSeq" id="WP_119313885.1">
    <property type="nucleotide sequence ID" value="NZ_QXDL01000016.1"/>
</dbReference>
<dbReference type="Gene3D" id="2.30.40.10">
    <property type="entry name" value="Urease, subunit C, domain 1"/>
    <property type="match status" value="1"/>
</dbReference>
<protein>
    <recommendedName>
        <fullName evidence="8">Allantoinase</fullName>
        <ecNumber evidence="8">3.5.2.5</ecNumber>
    </recommendedName>
    <alternativeName>
        <fullName evidence="8">Allantoin-utilizing enzyme</fullName>
    </alternativeName>
</protein>
<sequence length="453" mass="48267">MFDLVVRGGTLVLEQGTVAADLAVEDGKIAQVGPELGSGREEIDARGLHVFPGLIDVHVHFNEPGHEDWEGIATGSAALAAGGGTLFFDMPLNSIPCVLDAPSFDAKLEALRAKSLTDFALWGGLAPDNLERLPELAERGVIGFKAFMSNSGLPEFPHADDHTLYRGMQAAARLGLPVAVHAESDGLTAGLAAEIRARGGKGVRDYLASRPVLAELEAIQRATLLAQETGCKLHVVHISSGRGVALAAEARARGVDVSLETCPHYLFFDEEDLERLGAVAKCAPPLRPQAEQEALWQAVLGGSVDLVASDHSPSSPHLKENPDFFAVWGGIAGVQSTLAVLLEAGFHRRGLPLEAVARLVARNPARRFGLQGKGGLEVGHDADLALVDLDQPFTLRPQDLFYRHKLSPYLGHGFRGTLRRTVLRGRTIFLDGEAVARGDGQLVRPAGRTILPG</sequence>
<keyword evidence="5 8" id="KW-0479">Metal-binding</keyword>
<evidence type="ECO:0000256" key="6">
    <source>
        <dbReference type="ARBA" id="ARBA00022801"/>
    </source>
</evidence>
<feature type="binding site" description="via carbamate group" evidence="8">
    <location>
        <position position="145"/>
    </location>
    <ligand>
        <name>Zn(2+)</name>
        <dbReference type="ChEBI" id="CHEBI:29105"/>
        <label>2</label>
    </ligand>
</feature>
<feature type="domain" description="Amidohydrolase-related" evidence="9">
    <location>
        <begin position="50"/>
        <end position="427"/>
    </location>
</feature>
<feature type="binding site" evidence="8">
    <location>
        <position position="181"/>
    </location>
    <ligand>
        <name>Zn(2+)</name>
        <dbReference type="ChEBI" id="CHEBI:29105"/>
        <label>2</label>
    </ligand>
</feature>
<dbReference type="InterPro" id="IPR002195">
    <property type="entry name" value="Dihydroorotase_CS"/>
</dbReference>
<evidence type="ECO:0000256" key="5">
    <source>
        <dbReference type="ARBA" id="ARBA00022723"/>
    </source>
</evidence>
<comment type="subunit">
    <text evidence="3 8">Homotetramer.</text>
</comment>
<keyword evidence="4 8" id="KW-0659">Purine metabolism</keyword>
<gene>
    <name evidence="8 10" type="primary">allB</name>
    <name evidence="10" type="ORF">Mterra_00668</name>
</gene>
<evidence type="ECO:0000256" key="7">
    <source>
        <dbReference type="ARBA" id="ARBA00022833"/>
    </source>
</evidence>
<dbReference type="GO" id="GO:0008270">
    <property type="term" value="F:zinc ion binding"/>
    <property type="evidence" value="ECO:0007669"/>
    <property type="project" value="InterPro"/>
</dbReference>
<dbReference type="Proteomes" id="UP000265715">
    <property type="component" value="Unassembled WGS sequence"/>
</dbReference>
<name>A0A399F614_9DEIN</name>
<dbReference type="InterPro" id="IPR017593">
    <property type="entry name" value="Allantoinase"/>
</dbReference>
<dbReference type="NCBIfam" id="NF004839">
    <property type="entry name" value="PRK06189.1"/>
    <property type="match status" value="1"/>
</dbReference>
<comment type="function">
    <text evidence="1">Catalyzes the reversible cyclization of carbamoyl aspartate to dihydroorotate.</text>
</comment>
<dbReference type="SUPFAM" id="SSF51338">
    <property type="entry name" value="Composite domain of metallo-dependent hydrolases"/>
    <property type="match status" value="1"/>
</dbReference>
<dbReference type="HAMAP" id="MF_01645">
    <property type="entry name" value="Hydantoinase"/>
    <property type="match status" value="1"/>
</dbReference>
<evidence type="ECO:0000256" key="4">
    <source>
        <dbReference type="ARBA" id="ARBA00022631"/>
    </source>
</evidence>